<proteinExistence type="predicted"/>
<dbReference type="GO" id="GO:0016020">
    <property type="term" value="C:membrane"/>
    <property type="evidence" value="ECO:0007669"/>
    <property type="project" value="UniProtKB-SubCell"/>
</dbReference>
<evidence type="ECO:0000256" key="7">
    <source>
        <dbReference type="ARBA" id="ARBA00023136"/>
    </source>
</evidence>
<feature type="domain" description="RING-CH-type" evidence="8">
    <location>
        <begin position="10"/>
        <end position="76"/>
    </location>
</feature>
<dbReference type="EMBL" id="ML769428">
    <property type="protein sequence ID" value="KAE9403086.1"/>
    <property type="molecule type" value="Genomic_DNA"/>
</dbReference>
<reference evidence="9" key="1">
    <citation type="journal article" date="2019" name="Environ. Microbiol.">
        <title>Fungal ecological strategies reflected in gene transcription - a case study of two litter decomposers.</title>
        <authorList>
            <person name="Barbi F."/>
            <person name="Kohler A."/>
            <person name="Barry K."/>
            <person name="Baskaran P."/>
            <person name="Daum C."/>
            <person name="Fauchery L."/>
            <person name="Ihrmark K."/>
            <person name="Kuo A."/>
            <person name="LaButti K."/>
            <person name="Lipzen A."/>
            <person name="Morin E."/>
            <person name="Grigoriev I.V."/>
            <person name="Henrissat B."/>
            <person name="Lindahl B."/>
            <person name="Martin F."/>
        </authorList>
    </citation>
    <scope>NUCLEOTIDE SEQUENCE</scope>
    <source>
        <strain evidence="9">JB14</strain>
    </source>
</reference>
<keyword evidence="7" id="KW-0472">Membrane</keyword>
<protein>
    <recommendedName>
        <fullName evidence="8">RING-CH-type domain-containing protein</fullName>
    </recommendedName>
</protein>
<gene>
    <name evidence="9" type="ORF">BT96DRAFT_990548</name>
</gene>
<dbReference type="Proteomes" id="UP000799118">
    <property type="component" value="Unassembled WGS sequence"/>
</dbReference>
<evidence type="ECO:0000256" key="2">
    <source>
        <dbReference type="ARBA" id="ARBA00022692"/>
    </source>
</evidence>
<evidence type="ECO:0000256" key="5">
    <source>
        <dbReference type="ARBA" id="ARBA00022833"/>
    </source>
</evidence>
<dbReference type="SUPFAM" id="SSF57850">
    <property type="entry name" value="RING/U-box"/>
    <property type="match status" value="1"/>
</dbReference>
<evidence type="ECO:0000256" key="6">
    <source>
        <dbReference type="ARBA" id="ARBA00022989"/>
    </source>
</evidence>
<dbReference type="AlphaFoldDB" id="A0A6A4HXX6"/>
<keyword evidence="6" id="KW-1133">Transmembrane helix</keyword>
<evidence type="ECO:0000256" key="1">
    <source>
        <dbReference type="ARBA" id="ARBA00004141"/>
    </source>
</evidence>
<organism evidence="9 10">
    <name type="scientific">Gymnopus androsaceus JB14</name>
    <dbReference type="NCBI Taxonomy" id="1447944"/>
    <lineage>
        <taxon>Eukaryota</taxon>
        <taxon>Fungi</taxon>
        <taxon>Dikarya</taxon>
        <taxon>Basidiomycota</taxon>
        <taxon>Agaricomycotina</taxon>
        <taxon>Agaricomycetes</taxon>
        <taxon>Agaricomycetidae</taxon>
        <taxon>Agaricales</taxon>
        <taxon>Marasmiineae</taxon>
        <taxon>Omphalotaceae</taxon>
        <taxon>Gymnopus</taxon>
    </lineage>
</organism>
<keyword evidence="10" id="KW-1185">Reference proteome</keyword>
<evidence type="ECO:0000259" key="8">
    <source>
        <dbReference type="PROSITE" id="PS51292"/>
    </source>
</evidence>
<name>A0A6A4HXX6_9AGAR</name>
<evidence type="ECO:0000256" key="3">
    <source>
        <dbReference type="ARBA" id="ARBA00022723"/>
    </source>
</evidence>
<sequence>MKAIRKAPTVNDLRLKECYICRDEERFDDPSKKRQEWVHPCKCTLIAHQSCLMNLLSSRPTSRLKCPQCGYEYQVERNLPLLVTSLLFRAGDALFQAMGTSFIATSAVGLGAFAVSGLFAVGTGYGALAVREYFGAGLFDLLLTDEPTNWHIGHHLVLLPDSDTSLREQLAAQSNRIDGATFPARSESETAWRPGLKTFGCIVFATSTIYNRLFPRFSEWVLGMKPPQRSSFLQGLTIRRILRRQEGPNGEEQEAHVLQVQREVQDEPDSPFANLDGVTHGMGHLLYLGAQHSSTLRFFLGIQHPVIIYSSPKLVPEQYESVSYWRYFTESAIQQMDPVWIRNSVGLGVFLKDCVHLFHLWLTKRELNGRKLKNRDFSGVDPEGTRSN</sequence>
<dbReference type="GO" id="GO:0008270">
    <property type="term" value="F:zinc ion binding"/>
    <property type="evidence" value="ECO:0007669"/>
    <property type="project" value="UniProtKB-KW"/>
</dbReference>
<dbReference type="PANTHER" id="PTHR46283">
    <property type="entry name" value="E3 UBIQUITIN-PROTEIN LIGASE MARCH5"/>
    <property type="match status" value="1"/>
</dbReference>
<dbReference type="OrthoDB" id="5817083at2759"/>
<keyword evidence="4" id="KW-0863">Zinc-finger</keyword>
<dbReference type="SMART" id="SM00744">
    <property type="entry name" value="RINGv"/>
    <property type="match status" value="1"/>
</dbReference>
<evidence type="ECO:0000256" key="4">
    <source>
        <dbReference type="ARBA" id="ARBA00022771"/>
    </source>
</evidence>
<keyword evidence="2" id="KW-0812">Transmembrane</keyword>
<dbReference type="Gene3D" id="3.30.40.10">
    <property type="entry name" value="Zinc/RING finger domain, C3HC4 (zinc finger)"/>
    <property type="match status" value="1"/>
</dbReference>
<keyword evidence="3" id="KW-0479">Metal-binding</keyword>
<comment type="subcellular location">
    <subcellularLocation>
        <location evidence="1">Membrane</location>
        <topology evidence="1">Multi-pass membrane protein</topology>
    </subcellularLocation>
</comment>
<evidence type="ECO:0000313" key="9">
    <source>
        <dbReference type="EMBL" id="KAE9403086.1"/>
    </source>
</evidence>
<evidence type="ECO:0000313" key="10">
    <source>
        <dbReference type="Proteomes" id="UP000799118"/>
    </source>
</evidence>
<accession>A0A6A4HXX6</accession>
<dbReference type="InterPro" id="IPR013083">
    <property type="entry name" value="Znf_RING/FYVE/PHD"/>
</dbReference>
<dbReference type="PROSITE" id="PS51292">
    <property type="entry name" value="ZF_RING_CH"/>
    <property type="match status" value="1"/>
</dbReference>
<keyword evidence="5" id="KW-0862">Zinc</keyword>
<dbReference type="InterPro" id="IPR011016">
    <property type="entry name" value="Znf_RING-CH"/>
</dbReference>